<dbReference type="GO" id="GO:0016709">
    <property type="term" value="F:oxidoreductase activity, acting on paired donors, with incorporation or reduction of molecular oxygen, NAD(P)H as one donor, and incorporation of one atom of oxygen"/>
    <property type="evidence" value="ECO:0007669"/>
    <property type="project" value="UniProtKB-ARBA"/>
</dbReference>
<sequence length="516" mass="56372">MDNDPRPAGDLPVLIVGAGPTGLVLALWLTHLGIRVRIVEQLAEPGTTSRALAVQARTLEFYDQIGIAGEVIDGGVQVGNVNIWAHGRRAARMPLRRIGEGRSPHPFALIFPQDAHERLLIAQLEAHGVRVERRVSLLHFEQHERGVRATLGRPDGSRETCEASYLAGCDGASSTVRQVLGIDFPGGTYTGLFYVADVQAAGPPVNDEIHVDLEDAEFLLVFPLKARGHARLVGMVHEVPGPDRGPLTFEDVRGKALEQMRLQVEQVNWFSTYRVHHRVAQRLRDRRAFLLGDAAHIHSPVGGQGMNTGIGDAINLAWKLAAVVKGEASPALLDTFEPERIAFARRLVATTDRAFTAVSARGPVARIVRTRLFPLVVPLMPRLAVTRRLLFATVSQTAIEYRGSALSEGVAGRVHGGDRLPWVQVAAAEDNFAALRSLRWQVHVYGEARRELEQACTDLGLATHIFAWQPVMGRVGLRRGAAYLVRPDGYVALADPQADPQALRRFLRAKAGFSAA</sequence>
<dbReference type="InterPro" id="IPR002938">
    <property type="entry name" value="FAD-bd"/>
</dbReference>
<protein>
    <submittedName>
        <fullName evidence="6">FAD-dependent oxidoreductase</fullName>
    </submittedName>
</protein>
<comment type="caution">
    <text evidence="6">The sequence shown here is derived from an EMBL/GenBank/DDBJ whole genome shotgun (WGS) entry which is preliminary data.</text>
</comment>
<evidence type="ECO:0000256" key="3">
    <source>
        <dbReference type="ARBA" id="ARBA00022827"/>
    </source>
</evidence>
<keyword evidence="3" id="KW-0274">FAD</keyword>
<dbReference type="Gene3D" id="3.30.70.2450">
    <property type="match status" value="1"/>
</dbReference>
<keyword evidence="4" id="KW-0472">Membrane</keyword>
<dbReference type="OrthoDB" id="3443359at2"/>
<dbReference type="RefSeq" id="WP_135261354.1">
    <property type="nucleotide sequence ID" value="NZ_SMLM01000001.1"/>
</dbReference>
<evidence type="ECO:0000313" key="7">
    <source>
        <dbReference type="Proteomes" id="UP000298180"/>
    </source>
</evidence>
<dbReference type="PRINTS" id="PR00420">
    <property type="entry name" value="RNGMNOXGNASE"/>
</dbReference>
<dbReference type="InterPro" id="IPR050641">
    <property type="entry name" value="RIFMO-like"/>
</dbReference>
<dbReference type="Gene3D" id="3.40.30.120">
    <property type="match status" value="1"/>
</dbReference>
<dbReference type="Gene3D" id="3.50.50.60">
    <property type="entry name" value="FAD/NAD(P)-binding domain"/>
    <property type="match status" value="1"/>
</dbReference>
<evidence type="ECO:0000256" key="1">
    <source>
        <dbReference type="ARBA" id="ARBA00001974"/>
    </source>
</evidence>
<dbReference type="Proteomes" id="UP000298180">
    <property type="component" value="Unassembled WGS sequence"/>
</dbReference>
<dbReference type="SUPFAM" id="SSF51905">
    <property type="entry name" value="FAD/NAD(P)-binding domain"/>
    <property type="match status" value="1"/>
</dbReference>
<evidence type="ECO:0000313" key="6">
    <source>
        <dbReference type="EMBL" id="TFZ05273.1"/>
    </source>
</evidence>
<dbReference type="PANTHER" id="PTHR43004:SF19">
    <property type="entry name" value="BINDING MONOOXYGENASE, PUTATIVE (JCVI)-RELATED"/>
    <property type="match status" value="1"/>
</dbReference>
<feature type="transmembrane region" description="Helical" evidence="4">
    <location>
        <begin position="12"/>
        <end position="30"/>
    </location>
</feature>
<name>A0A4Z0C173_9BURK</name>
<organism evidence="6 7">
    <name type="scientific">Ramlibacter henchirensis</name>
    <dbReference type="NCBI Taxonomy" id="204072"/>
    <lineage>
        <taxon>Bacteria</taxon>
        <taxon>Pseudomonadati</taxon>
        <taxon>Pseudomonadota</taxon>
        <taxon>Betaproteobacteria</taxon>
        <taxon>Burkholderiales</taxon>
        <taxon>Comamonadaceae</taxon>
        <taxon>Ramlibacter</taxon>
    </lineage>
</organism>
<feature type="domain" description="FAD-binding" evidence="5">
    <location>
        <begin position="11"/>
        <end position="350"/>
    </location>
</feature>
<evidence type="ECO:0000256" key="4">
    <source>
        <dbReference type="SAM" id="Phobius"/>
    </source>
</evidence>
<reference evidence="6 7" key="1">
    <citation type="submission" date="2019-03" db="EMBL/GenBank/DDBJ databases">
        <title>Ramlibacter henchirensis DSM 14656, whole genome shotgun sequence.</title>
        <authorList>
            <person name="Zhang X."/>
            <person name="Feng G."/>
            <person name="Zhu H."/>
        </authorList>
    </citation>
    <scope>NUCLEOTIDE SEQUENCE [LARGE SCALE GENOMIC DNA]</scope>
    <source>
        <strain evidence="6 7">DSM 14656</strain>
    </source>
</reference>
<evidence type="ECO:0000259" key="5">
    <source>
        <dbReference type="Pfam" id="PF01494"/>
    </source>
</evidence>
<dbReference type="EMBL" id="SMLM01000001">
    <property type="protein sequence ID" value="TFZ05273.1"/>
    <property type="molecule type" value="Genomic_DNA"/>
</dbReference>
<comment type="cofactor">
    <cofactor evidence="1">
        <name>FAD</name>
        <dbReference type="ChEBI" id="CHEBI:57692"/>
    </cofactor>
</comment>
<dbReference type="PANTHER" id="PTHR43004">
    <property type="entry name" value="TRK SYSTEM POTASSIUM UPTAKE PROTEIN"/>
    <property type="match status" value="1"/>
</dbReference>
<keyword evidence="7" id="KW-1185">Reference proteome</keyword>
<keyword evidence="4" id="KW-1133">Transmembrane helix</keyword>
<dbReference type="AlphaFoldDB" id="A0A4Z0C173"/>
<dbReference type="InterPro" id="IPR036188">
    <property type="entry name" value="FAD/NAD-bd_sf"/>
</dbReference>
<evidence type="ECO:0000256" key="2">
    <source>
        <dbReference type="ARBA" id="ARBA00022630"/>
    </source>
</evidence>
<keyword evidence="4" id="KW-0812">Transmembrane</keyword>
<accession>A0A4Z0C173</accession>
<keyword evidence="2" id="KW-0285">Flavoprotein</keyword>
<dbReference type="Pfam" id="PF01494">
    <property type="entry name" value="FAD_binding_3"/>
    <property type="match status" value="1"/>
</dbReference>
<gene>
    <name evidence="6" type="ORF">EZ313_00935</name>
</gene>
<dbReference type="GO" id="GO:0071949">
    <property type="term" value="F:FAD binding"/>
    <property type="evidence" value="ECO:0007669"/>
    <property type="project" value="InterPro"/>
</dbReference>
<proteinExistence type="predicted"/>